<proteinExistence type="predicted"/>
<dbReference type="HOGENOM" id="CLU_028622_1_0_1"/>
<name>A0A084AR83_STACB</name>
<dbReference type="PANTHER" id="PTHR42044:SF2">
    <property type="entry name" value="DUF676 DOMAIN-CONTAINING PROTEIN"/>
    <property type="match status" value="1"/>
</dbReference>
<evidence type="ECO:0000256" key="1">
    <source>
        <dbReference type="SAM" id="SignalP"/>
    </source>
</evidence>
<evidence type="ECO:0000313" key="3">
    <source>
        <dbReference type="Proteomes" id="UP000028045"/>
    </source>
</evidence>
<feature type="signal peptide" evidence="1">
    <location>
        <begin position="1"/>
        <end position="15"/>
    </location>
</feature>
<protein>
    <recommendedName>
        <fullName evidence="4">DUF676 domain-containing protein</fullName>
    </recommendedName>
</protein>
<dbReference type="Proteomes" id="UP000028045">
    <property type="component" value="Unassembled WGS sequence"/>
</dbReference>
<keyword evidence="1" id="KW-0732">Signal</keyword>
<dbReference type="PANTHER" id="PTHR42044">
    <property type="entry name" value="DUF676 DOMAIN-CONTAINING PROTEIN-RELATED"/>
    <property type="match status" value="1"/>
</dbReference>
<gene>
    <name evidence="2" type="ORF">S7711_04122</name>
</gene>
<evidence type="ECO:0000313" key="2">
    <source>
        <dbReference type="EMBL" id="KEY67812.1"/>
    </source>
</evidence>
<reference evidence="2 3" key="1">
    <citation type="journal article" date="2014" name="BMC Genomics">
        <title>Comparative genome sequencing reveals chemotype-specific gene clusters in the toxigenic black mold Stachybotrys.</title>
        <authorList>
            <person name="Semeiks J."/>
            <person name="Borek D."/>
            <person name="Otwinowski Z."/>
            <person name="Grishin N.V."/>
        </authorList>
    </citation>
    <scope>NUCLEOTIDE SEQUENCE [LARGE SCALE GENOMIC DNA]</scope>
    <source>
        <strain evidence="3">CBS 109288 / IBT 7711</strain>
    </source>
</reference>
<dbReference type="AlphaFoldDB" id="A0A084AR83"/>
<accession>A0A084AR83</accession>
<organism evidence="2 3">
    <name type="scientific">Stachybotrys chartarum (strain CBS 109288 / IBT 7711)</name>
    <name type="common">Toxic black mold</name>
    <name type="synonym">Stilbospora chartarum</name>
    <dbReference type="NCBI Taxonomy" id="1280523"/>
    <lineage>
        <taxon>Eukaryota</taxon>
        <taxon>Fungi</taxon>
        <taxon>Dikarya</taxon>
        <taxon>Ascomycota</taxon>
        <taxon>Pezizomycotina</taxon>
        <taxon>Sordariomycetes</taxon>
        <taxon>Hypocreomycetidae</taxon>
        <taxon>Hypocreales</taxon>
        <taxon>Stachybotryaceae</taxon>
        <taxon>Stachybotrys</taxon>
    </lineage>
</organism>
<keyword evidence="3" id="KW-1185">Reference proteome</keyword>
<dbReference type="OrthoDB" id="202545at2759"/>
<dbReference type="EMBL" id="KL648604">
    <property type="protein sequence ID" value="KEY67812.1"/>
    <property type="molecule type" value="Genomic_DNA"/>
</dbReference>
<feature type="chain" id="PRO_5012316876" description="DUF676 domain-containing protein" evidence="1">
    <location>
        <begin position="16"/>
        <end position="418"/>
    </location>
</feature>
<evidence type="ECO:0008006" key="4">
    <source>
        <dbReference type="Google" id="ProtNLM"/>
    </source>
</evidence>
<sequence length="418" mass="46327">MGHAILSWLAGWCLGFGVKVFTTATDTSIVDAILQLIRRSLQAMTTSLCGAMLLLREMFTNDTSKESVNFILDHLGDLLVFVYDLFKPANVIPGAPTVDADGSDMHSRINNPYNELDLWQKLNRFAIIYQVQRVALTLLSILQQGRQMPPSGLGGFQMDARLPSDLGRDGRPPLETYISELEGDVTSPSNEQWLFINGIANELVWFQGSCDKIRDTFNREVKGVYNRSDGILWDLIECAGEHSAATDKQNELITRTPSSRAAQEILRKELTKALWPGERSIPDKVVMIAHSQGCLILRLVLQKLASENPIGSSKMLDMSDRLWVFTFGNPSIDWRVLGEEPQSLSGYAHVTEHFAHEADFVAMLGVVRHYKNAESGYGKGSVFLSKGGRGHLFGAHYPLGADAYVNGSSSTLLLENHI</sequence>